<evidence type="ECO:0000256" key="4">
    <source>
        <dbReference type="PROSITE-ProRule" id="PRU00473"/>
    </source>
</evidence>
<organism evidence="7 8">
    <name type="scientific">Sphingomonas tabacisoli</name>
    <dbReference type="NCBI Taxonomy" id="2249466"/>
    <lineage>
        <taxon>Bacteria</taxon>
        <taxon>Pseudomonadati</taxon>
        <taxon>Pseudomonadota</taxon>
        <taxon>Alphaproteobacteria</taxon>
        <taxon>Sphingomonadales</taxon>
        <taxon>Sphingomonadaceae</taxon>
        <taxon>Sphingomonas</taxon>
    </lineage>
</organism>
<evidence type="ECO:0000256" key="1">
    <source>
        <dbReference type="ARBA" id="ARBA00004442"/>
    </source>
</evidence>
<protein>
    <submittedName>
        <fullName evidence="7">OmpA family protein</fullName>
    </submittedName>
</protein>
<keyword evidence="3" id="KW-0998">Cell outer membrane</keyword>
<gene>
    <name evidence="7" type="ORF">ACFSCW_08195</name>
</gene>
<dbReference type="Gene3D" id="3.30.1330.60">
    <property type="entry name" value="OmpA-like domain"/>
    <property type="match status" value="1"/>
</dbReference>
<feature type="domain" description="OmpA-like" evidence="6">
    <location>
        <begin position="81"/>
        <end position="195"/>
    </location>
</feature>
<dbReference type="Proteomes" id="UP001597115">
    <property type="component" value="Unassembled WGS sequence"/>
</dbReference>
<evidence type="ECO:0000313" key="8">
    <source>
        <dbReference type="Proteomes" id="UP001597115"/>
    </source>
</evidence>
<dbReference type="PRINTS" id="PR01021">
    <property type="entry name" value="OMPADOMAIN"/>
</dbReference>
<accession>A0ABW4I2W2</accession>
<dbReference type="InterPro" id="IPR006665">
    <property type="entry name" value="OmpA-like"/>
</dbReference>
<dbReference type="InterPro" id="IPR036737">
    <property type="entry name" value="OmpA-like_sf"/>
</dbReference>
<evidence type="ECO:0000313" key="7">
    <source>
        <dbReference type="EMBL" id="MFD1611778.1"/>
    </source>
</evidence>
<evidence type="ECO:0000256" key="2">
    <source>
        <dbReference type="ARBA" id="ARBA00023136"/>
    </source>
</evidence>
<dbReference type="SUPFAM" id="SSF103088">
    <property type="entry name" value="OmpA-like"/>
    <property type="match status" value="1"/>
</dbReference>
<dbReference type="PROSITE" id="PS51123">
    <property type="entry name" value="OMPA_2"/>
    <property type="match status" value="1"/>
</dbReference>
<dbReference type="CDD" id="cd07185">
    <property type="entry name" value="OmpA_C-like"/>
    <property type="match status" value="1"/>
</dbReference>
<evidence type="ECO:0000256" key="3">
    <source>
        <dbReference type="ARBA" id="ARBA00023237"/>
    </source>
</evidence>
<dbReference type="Pfam" id="PF00691">
    <property type="entry name" value="OmpA"/>
    <property type="match status" value="1"/>
</dbReference>
<dbReference type="PANTHER" id="PTHR30329:SF21">
    <property type="entry name" value="LIPOPROTEIN YIAD-RELATED"/>
    <property type="match status" value="1"/>
</dbReference>
<evidence type="ECO:0000259" key="6">
    <source>
        <dbReference type="PROSITE" id="PS51123"/>
    </source>
</evidence>
<keyword evidence="2 4" id="KW-0472">Membrane</keyword>
<feature type="chain" id="PRO_5047423049" evidence="5">
    <location>
        <begin position="17"/>
        <end position="195"/>
    </location>
</feature>
<evidence type="ECO:0000256" key="5">
    <source>
        <dbReference type="SAM" id="SignalP"/>
    </source>
</evidence>
<dbReference type="PROSITE" id="PS51257">
    <property type="entry name" value="PROKAR_LIPOPROTEIN"/>
    <property type="match status" value="1"/>
</dbReference>
<sequence length="195" mass="21310">MRGVAAAALLMLGACAGPSVLLLPDEDPHPSQGKVAVLERKGKPQDYVIDQANSRTRLAYRPASRVLSEKRLPKRSVALVGSLPPKPFEVTLYYDEAETRIMPDSQAALDSLLAEVAKRPGAEIQITGYTDRKGTDDDNDALSQKRADTVLAQFIDRGVARENLVAVGRGERDPLVPTDDNVEEPRNRRVVVTVR</sequence>
<name>A0ABW4I2W2_9SPHN</name>
<dbReference type="RefSeq" id="WP_380888357.1">
    <property type="nucleotide sequence ID" value="NZ_JBHUDY010000001.1"/>
</dbReference>
<comment type="subcellular location">
    <subcellularLocation>
        <location evidence="1">Cell outer membrane</location>
    </subcellularLocation>
</comment>
<dbReference type="PANTHER" id="PTHR30329">
    <property type="entry name" value="STATOR ELEMENT OF FLAGELLAR MOTOR COMPLEX"/>
    <property type="match status" value="1"/>
</dbReference>
<feature type="signal peptide" evidence="5">
    <location>
        <begin position="1"/>
        <end position="16"/>
    </location>
</feature>
<dbReference type="InterPro" id="IPR006664">
    <property type="entry name" value="OMP_bac"/>
</dbReference>
<proteinExistence type="predicted"/>
<reference evidence="8" key="1">
    <citation type="journal article" date="2019" name="Int. J. Syst. Evol. Microbiol.">
        <title>The Global Catalogue of Microorganisms (GCM) 10K type strain sequencing project: providing services to taxonomists for standard genome sequencing and annotation.</title>
        <authorList>
            <consortium name="The Broad Institute Genomics Platform"/>
            <consortium name="The Broad Institute Genome Sequencing Center for Infectious Disease"/>
            <person name="Wu L."/>
            <person name="Ma J."/>
        </authorList>
    </citation>
    <scope>NUCLEOTIDE SEQUENCE [LARGE SCALE GENOMIC DNA]</scope>
    <source>
        <strain evidence="8">CGMCC 1.16275</strain>
    </source>
</reference>
<keyword evidence="5" id="KW-0732">Signal</keyword>
<dbReference type="InterPro" id="IPR006690">
    <property type="entry name" value="OMPA-like_CS"/>
</dbReference>
<keyword evidence="8" id="KW-1185">Reference proteome</keyword>
<dbReference type="EMBL" id="JBHUDY010000001">
    <property type="protein sequence ID" value="MFD1611778.1"/>
    <property type="molecule type" value="Genomic_DNA"/>
</dbReference>
<comment type="caution">
    <text evidence="7">The sequence shown here is derived from an EMBL/GenBank/DDBJ whole genome shotgun (WGS) entry which is preliminary data.</text>
</comment>
<dbReference type="PROSITE" id="PS01068">
    <property type="entry name" value="OMPA_1"/>
    <property type="match status" value="1"/>
</dbReference>
<dbReference type="InterPro" id="IPR050330">
    <property type="entry name" value="Bact_OuterMem_StrucFunc"/>
</dbReference>